<name>A0ACB6QB64_9PLEO</name>
<dbReference type="Proteomes" id="UP000799755">
    <property type="component" value="Unassembled WGS sequence"/>
</dbReference>
<comment type="caution">
    <text evidence="1">The sequence shown here is derived from an EMBL/GenBank/DDBJ whole genome shotgun (WGS) entry which is preliminary data.</text>
</comment>
<protein>
    <submittedName>
        <fullName evidence="1">Uncharacterized protein</fullName>
    </submittedName>
</protein>
<accession>A0ACB6QB64</accession>
<sequence length="241" mass="26907">MVEQGLEAGYGHWLEPIANVEDPNSNPSSQDPSAASEAGLALERRGRGRPRVSKARDQSAVEKRRAQVRNAQRTYQKRKESAAASVNQRCDDLLQVLSDLSTDVEELLQVALKDGALDQKDDIGAQLRRLWESYDVVIHSSCVRPELRLLQIKNDRRRAGYEGKAPTTEVSSDHETAPRPEPFSASDSHDPSFMDLDLGRTQESTLIQPFRMTSSLHHGKTIFEVISERQAEFRSSASHSS</sequence>
<evidence type="ECO:0000313" key="1">
    <source>
        <dbReference type="EMBL" id="KAF2464209.1"/>
    </source>
</evidence>
<keyword evidence="2" id="KW-1185">Reference proteome</keyword>
<gene>
    <name evidence="1" type="ORF">BDR25DRAFT_319289</name>
</gene>
<proteinExistence type="predicted"/>
<reference evidence="1" key="1">
    <citation type="journal article" date="2020" name="Stud. Mycol.">
        <title>101 Dothideomycetes genomes: a test case for predicting lifestyles and emergence of pathogens.</title>
        <authorList>
            <person name="Haridas S."/>
            <person name="Albert R."/>
            <person name="Binder M."/>
            <person name="Bloem J."/>
            <person name="Labutti K."/>
            <person name="Salamov A."/>
            <person name="Andreopoulos B."/>
            <person name="Baker S."/>
            <person name="Barry K."/>
            <person name="Bills G."/>
            <person name="Bluhm B."/>
            <person name="Cannon C."/>
            <person name="Castanera R."/>
            <person name="Culley D."/>
            <person name="Daum C."/>
            <person name="Ezra D."/>
            <person name="Gonzalez J."/>
            <person name="Henrissat B."/>
            <person name="Kuo A."/>
            <person name="Liang C."/>
            <person name="Lipzen A."/>
            <person name="Lutzoni F."/>
            <person name="Magnuson J."/>
            <person name="Mondo S."/>
            <person name="Nolan M."/>
            <person name="Ohm R."/>
            <person name="Pangilinan J."/>
            <person name="Park H.-J."/>
            <person name="Ramirez L."/>
            <person name="Alfaro M."/>
            <person name="Sun H."/>
            <person name="Tritt A."/>
            <person name="Yoshinaga Y."/>
            <person name="Zwiers L.-H."/>
            <person name="Turgeon B."/>
            <person name="Goodwin S."/>
            <person name="Spatafora J."/>
            <person name="Crous P."/>
            <person name="Grigoriev I."/>
        </authorList>
    </citation>
    <scope>NUCLEOTIDE SEQUENCE</scope>
    <source>
        <strain evidence="1">ATCC 200398</strain>
    </source>
</reference>
<organism evidence="1 2">
    <name type="scientific">Lindgomyces ingoldianus</name>
    <dbReference type="NCBI Taxonomy" id="673940"/>
    <lineage>
        <taxon>Eukaryota</taxon>
        <taxon>Fungi</taxon>
        <taxon>Dikarya</taxon>
        <taxon>Ascomycota</taxon>
        <taxon>Pezizomycotina</taxon>
        <taxon>Dothideomycetes</taxon>
        <taxon>Pleosporomycetidae</taxon>
        <taxon>Pleosporales</taxon>
        <taxon>Lindgomycetaceae</taxon>
        <taxon>Lindgomyces</taxon>
    </lineage>
</organism>
<evidence type="ECO:0000313" key="2">
    <source>
        <dbReference type="Proteomes" id="UP000799755"/>
    </source>
</evidence>
<dbReference type="EMBL" id="MU003538">
    <property type="protein sequence ID" value="KAF2464209.1"/>
    <property type="molecule type" value="Genomic_DNA"/>
</dbReference>